<dbReference type="Pfam" id="PF00096">
    <property type="entry name" value="zf-C2H2"/>
    <property type="match status" value="3"/>
</dbReference>
<feature type="domain" description="C2H2-type" evidence="10">
    <location>
        <begin position="217"/>
        <end position="245"/>
    </location>
</feature>
<evidence type="ECO:0000256" key="3">
    <source>
        <dbReference type="ARBA" id="ARBA00022737"/>
    </source>
</evidence>
<sequence>MERYIESLSYLERRANQRAMESICVTRGTLETLMVTVKQEEEEVESLSDSLLCVKKEEGEDACLKEPLGHSPLYSAQKEDPDAPGGERERKKVKKKKRRREAKAWASMGAEGGSGGDLLWRCGLCQRCFSSSWELTGHCCPGVTGARGGPDRDVAKLEFWCPVCGDRFLRPTAFILHKRSHVGQSRYVCGVCGRTLKTLRQLAAHRRSHTRGPFLPHLCQDCSCSFRSLKALRRHRAREHGEERGAVDEGTKQEEGDCCVPMLSCSSPNDLPELSQNPQCTLCFMTFRDAETAERHLRFKHPAEYERQLRGRTVFACCACDRTFPSSRLLSAHQRTHSKWSLSSLGSEGALQDRRRDGGVQEGQSDGKTKRLACGKFDKGGAGSMRCCHCHIIFADPRTWGRHMTAKHPPPPTSVQATPGCFSLRPPRGQPRPYSCSTCGEKFIEESSLTKHHTESHAS</sequence>
<dbReference type="SUPFAM" id="SSF57667">
    <property type="entry name" value="beta-beta-alpha zinc fingers"/>
    <property type="match status" value="2"/>
</dbReference>
<organism evidence="11 12">
    <name type="scientific">Conger conger</name>
    <name type="common">Conger eel</name>
    <name type="synonym">Muraena conger</name>
    <dbReference type="NCBI Taxonomy" id="82655"/>
    <lineage>
        <taxon>Eukaryota</taxon>
        <taxon>Metazoa</taxon>
        <taxon>Chordata</taxon>
        <taxon>Craniata</taxon>
        <taxon>Vertebrata</taxon>
        <taxon>Euteleostomi</taxon>
        <taxon>Actinopterygii</taxon>
        <taxon>Neopterygii</taxon>
        <taxon>Teleostei</taxon>
        <taxon>Anguilliformes</taxon>
        <taxon>Congridae</taxon>
        <taxon>Conger</taxon>
    </lineage>
</organism>
<dbReference type="PROSITE" id="PS00028">
    <property type="entry name" value="ZINC_FINGER_C2H2_1"/>
    <property type="match status" value="6"/>
</dbReference>
<dbReference type="InterPro" id="IPR013087">
    <property type="entry name" value="Znf_C2H2_type"/>
</dbReference>
<evidence type="ECO:0000256" key="8">
    <source>
        <dbReference type="SAM" id="Coils"/>
    </source>
</evidence>
<dbReference type="PANTHER" id="PTHR24406">
    <property type="entry name" value="TRANSCRIPTIONAL REPRESSOR CTCFL-RELATED"/>
    <property type="match status" value="1"/>
</dbReference>
<feature type="compositionally biased region" description="Basic residues" evidence="9">
    <location>
        <begin position="91"/>
        <end position="101"/>
    </location>
</feature>
<feature type="coiled-coil region" evidence="8">
    <location>
        <begin position="30"/>
        <end position="57"/>
    </location>
</feature>
<dbReference type="AlphaFoldDB" id="A0A9Q1I8A4"/>
<feature type="domain" description="C2H2-type" evidence="10">
    <location>
        <begin position="434"/>
        <end position="459"/>
    </location>
</feature>
<evidence type="ECO:0000256" key="1">
    <source>
        <dbReference type="ARBA" id="ARBA00004123"/>
    </source>
</evidence>
<comment type="caution">
    <text evidence="11">The sequence shown here is derived from an EMBL/GenBank/DDBJ whole genome shotgun (WGS) entry which is preliminary data.</text>
</comment>
<keyword evidence="3" id="KW-0677">Repeat</keyword>
<dbReference type="GO" id="GO:0008270">
    <property type="term" value="F:zinc ion binding"/>
    <property type="evidence" value="ECO:0007669"/>
    <property type="project" value="UniProtKB-KW"/>
</dbReference>
<feature type="domain" description="C2H2-type" evidence="10">
    <location>
        <begin position="315"/>
        <end position="338"/>
    </location>
</feature>
<name>A0A9Q1I8A4_CONCO</name>
<accession>A0A9Q1I8A4</accession>
<evidence type="ECO:0000259" key="10">
    <source>
        <dbReference type="PROSITE" id="PS50157"/>
    </source>
</evidence>
<protein>
    <recommendedName>
        <fullName evidence="10">C2H2-type domain-containing protein</fullName>
    </recommendedName>
</protein>
<keyword evidence="4 7" id="KW-0863">Zinc-finger</keyword>
<dbReference type="PROSITE" id="PS50157">
    <property type="entry name" value="ZINC_FINGER_C2H2_2"/>
    <property type="match status" value="5"/>
</dbReference>
<evidence type="ECO:0000256" key="5">
    <source>
        <dbReference type="ARBA" id="ARBA00022833"/>
    </source>
</evidence>
<feature type="region of interest" description="Disordered" evidence="9">
    <location>
        <begin position="65"/>
        <end position="108"/>
    </location>
</feature>
<dbReference type="Gene3D" id="3.30.160.60">
    <property type="entry name" value="Classic Zinc Finger"/>
    <property type="match status" value="4"/>
</dbReference>
<feature type="domain" description="C2H2-type" evidence="10">
    <location>
        <begin position="187"/>
        <end position="210"/>
    </location>
</feature>
<keyword evidence="6" id="KW-0539">Nucleus</keyword>
<dbReference type="SMART" id="SM00355">
    <property type="entry name" value="ZnF_C2H2"/>
    <property type="match status" value="7"/>
</dbReference>
<reference evidence="11" key="1">
    <citation type="journal article" date="2023" name="Science">
        <title>Genome structures resolve the early diversification of teleost fishes.</title>
        <authorList>
            <person name="Parey E."/>
            <person name="Louis A."/>
            <person name="Montfort J."/>
            <person name="Bouchez O."/>
            <person name="Roques C."/>
            <person name="Iampietro C."/>
            <person name="Lluch J."/>
            <person name="Castinel A."/>
            <person name="Donnadieu C."/>
            <person name="Desvignes T."/>
            <person name="Floi Bucao C."/>
            <person name="Jouanno E."/>
            <person name="Wen M."/>
            <person name="Mejri S."/>
            <person name="Dirks R."/>
            <person name="Jansen H."/>
            <person name="Henkel C."/>
            <person name="Chen W.J."/>
            <person name="Zahm M."/>
            <person name="Cabau C."/>
            <person name="Klopp C."/>
            <person name="Thompson A.W."/>
            <person name="Robinson-Rechavi M."/>
            <person name="Braasch I."/>
            <person name="Lecointre G."/>
            <person name="Bobe J."/>
            <person name="Postlethwait J.H."/>
            <person name="Berthelot C."/>
            <person name="Roest Crollius H."/>
            <person name="Guiguen Y."/>
        </authorList>
    </citation>
    <scope>NUCLEOTIDE SEQUENCE</scope>
    <source>
        <strain evidence="11">Concon-B</strain>
    </source>
</reference>
<keyword evidence="12" id="KW-1185">Reference proteome</keyword>
<feature type="region of interest" description="Disordered" evidence="9">
    <location>
        <begin position="341"/>
        <end position="373"/>
    </location>
</feature>
<evidence type="ECO:0000313" key="12">
    <source>
        <dbReference type="Proteomes" id="UP001152803"/>
    </source>
</evidence>
<gene>
    <name evidence="11" type="ORF">COCON_G00003290</name>
</gene>
<evidence type="ECO:0000256" key="9">
    <source>
        <dbReference type="SAM" id="MobiDB-lite"/>
    </source>
</evidence>
<dbReference type="InterPro" id="IPR050888">
    <property type="entry name" value="ZnF_C2H2-type_TF"/>
</dbReference>
<evidence type="ECO:0000256" key="6">
    <source>
        <dbReference type="ARBA" id="ARBA00023242"/>
    </source>
</evidence>
<evidence type="ECO:0000256" key="7">
    <source>
        <dbReference type="PROSITE-ProRule" id="PRU00042"/>
    </source>
</evidence>
<dbReference type="GO" id="GO:0005634">
    <property type="term" value="C:nucleus"/>
    <property type="evidence" value="ECO:0007669"/>
    <property type="project" value="UniProtKB-SubCell"/>
</dbReference>
<feature type="compositionally biased region" description="Basic and acidic residues" evidence="9">
    <location>
        <begin position="351"/>
        <end position="369"/>
    </location>
</feature>
<proteinExistence type="predicted"/>
<keyword evidence="8" id="KW-0175">Coiled coil</keyword>
<feature type="domain" description="C2H2-type" evidence="10">
    <location>
        <begin position="159"/>
        <end position="186"/>
    </location>
</feature>
<dbReference type="InterPro" id="IPR036236">
    <property type="entry name" value="Znf_C2H2_sf"/>
</dbReference>
<evidence type="ECO:0000313" key="11">
    <source>
        <dbReference type="EMBL" id="KAJ8287670.1"/>
    </source>
</evidence>
<evidence type="ECO:0000256" key="4">
    <source>
        <dbReference type="ARBA" id="ARBA00022771"/>
    </source>
</evidence>
<comment type="subcellular location">
    <subcellularLocation>
        <location evidence="1">Nucleus</location>
    </subcellularLocation>
</comment>
<keyword evidence="2" id="KW-0479">Metal-binding</keyword>
<dbReference type="EMBL" id="JAFJMO010000001">
    <property type="protein sequence ID" value="KAJ8287670.1"/>
    <property type="molecule type" value="Genomic_DNA"/>
</dbReference>
<evidence type="ECO:0000256" key="2">
    <source>
        <dbReference type="ARBA" id="ARBA00022723"/>
    </source>
</evidence>
<dbReference type="Pfam" id="PF13912">
    <property type="entry name" value="zf-C2H2_6"/>
    <property type="match status" value="1"/>
</dbReference>
<keyword evidence="5" id="KW-0862">Zinc</keyword>
<dbReference type="Proteomes" id="UP001152803">
    <property type="component" value="Unassembled WGS sequence"/>
</dbReference>
<feature type="compositionally biased region" description="Basic and acidic residues" evidence="9">
    <location>
        <begin position="77"/>
        <end position="90"/>
    </location>
</feature>
<dbReference type="OrthoDB" id="6910977at2759"/>